<reference evidence="1" key="1">
    <citation type="submission" date="2022-03" db="EMBL/GenBank/DDBJ databases">
        <authorList>
            <person name="Tunstrom K."/>
        </authorList>
    </citation>
    <scope>NUCLEOTIDE SEQUENCE</scope>
</reference>
<dbReference type="EMBL" id="CAKOGL010000022">
    <property type="protein sequence ID" value="CAH2099490.1"/>
    <property type="molecule type" value="Genomic_DNA"/>
</dbReference>
<comment type="caution">
    <text evidence="1">The sequence shown here is derived from an EMBL/GenBank/DDBJ whole genome shotgun (WGS) entry which is preliminary data.</text>
</comment>
<dbReference type="AlphaFoldDB" id="A0AAU9UJI0"/>
<accession>A0AAU9UJI0</accession>
<dbReference type="Proteomes" id="UP001153954">
    <property type="component" value="Unassembled WGS sequence"/>
</dbReference>
<name>A0AAU9UJI0_EUPED</name>
<keyword evidence="2" id="KW-1185">Reference proteome</keyword>
<protein>
    <submittedName>
        <fullName evidence="1">Uncharacterized protein</fullName>
    </submittedName>
</protein>
<evidence type="ECO:0000313" key="1">
    <source>
        <dbReference type="EMBL" id="CAH2099490.1"/>
    </source>
</evidence>
<sequence length="221" mass="24586">MSTAERRLPPSNFRATGSKQLISKDFRRHSSSRLSISRSAVRCCVCRYVAEQAERAERHIFRQRTQLQGESIRLYLQGLKHLAKTCNFGSNLEENQFVSGLYSEEMRSRIFAEKNIDYKRAVELANWRSRGGGAAREHGGCSGCDDAGADALHRVSGRGPARRRVRVPAEPAAAAARAMQRRAEAATSEQRTGAYRVRDAVGLLTRRVSVVTKILHVICAA</sequence>
<organism evidence="1 2">
    <name type="scientific">Euphydryas editha</name>
    <name type="common">Edith's checkerspot</name>
    <dbReference type="NCBI Taxonomy" id="104508"/>
    <lineage>
        <taxon>Eukaryota</taxon>
        <taxon>Metazoa</taxon>
        <taxon>Ecdysozoa</taxon>
        <taxon>Arthropoda</taxon>
        <taxon>Hexapoda</taxon>
        <taxon>Insecta</taxon>
        <taxon>Pterygota</taxon>
        <taxon>Neoptera</taxon>
        <taxon>Endopterygota</taxon>
        <taxon>Lepidoptera</taxon>
        <taxon>Glossata</taxon>
        <taxon>Ditrysia</taxon>
        <taxon>Papilionoidea</taxon>
        <taxon>Nymphalidae</taxon>
        <taxon>Nymphalinae</taxon>
        <taxon>Euphydryas</taxon>
    </lineage>
</organism>
<gene>
    <name evidence="1" type="ORF">EEDITHA_LOCUS14458</name>
</gene>
<proteinExistence type="predicted"/>
<evidence type="ECO:0000313" key="2">
    <source>
        <dbReference type="Proteomes" id="UP001153954"/>
    </source>
</evidence>